<dbReference type="AlphaFoldDB" id="A0A0F9QTM4"/>
<comment type="caution">
    <text evidence="1">The sequence shown here is derived from an EMBL/GenBank/DDBJ whole genome shotgun (WGS) entry which is preliminary data.</text>
</comment>
<organism evidence="1">
    <name type="scientific">marine sediment metagenome</name>
    <dbReference type="NCBI Taxonomy" id="412755"/>
    <lineage>
        <taxon>unclassified sequences</taxon>
        <taxon>metagenomes</taxon>
        <taxon>ecological metagenomes</taxon>
    </lineage>
</organism>
<accession>A0A0F9QTM4</accession>
<sequence>MNYVRTIHLPAIDKTVTLKAYVRAVKLAIANPEAEFKHGLSSWWPTTGRDIRRQFSDGVQDRINEAVPYTSRGGRTW</sequence>
<reference evidence="1" key="1">
    <citation type="journal article" date="2015" name="Nature">
        <title>Complex archaea that bridge the gap between prokaryotes and eukaryotes.</title>
        <authorList>
            <person name="Spang A."/>
            <person name="Saw J.H."/>
            <person name="Jorgensen S.L."/>
            <person name="Zaremba-Niedzwiedzka K."/>
            <person name="Martijn J."/>
            <person name="Lind A.E."/>
            <person name="van Eijk R."/>
            <person name="Schleper C."/>
            <person name="Guy L."/>
            <person name="Ettema T.J."/>
        </authorList>
    </citation>
    <scope>NUCLEOTIDE SEQUENCE</scope>
</reference>
<gene>
    <name evidence="1" type="ORF">LCGC14_0734090</name>
</gene>
<dbReference type="EMBL" id="LAZR01001710">
    <property type="protein sequence ID" value="KKN40357.1"/>
    <property type="molecule type" value="Genomic_DNA"/>
</dbReference>
<proteinExistence type="predicted"/>
<name>A0A0F9QTM4_9ZZZZ</name>
<evidence type="ECO:0000313" key="1">
    <source>
        <dbReference type="EMBL" id="KKN40357.1"/>
    </source>
</evidence>
<protein>
    <submittedName>
        <fullName evidence="1">Uncharacterized protein</fullName>
    </submittedName>
</protein>